<dbReference type="AlphaFoldDB" id="A0A2T0A3Z6"/>
<protein>
    <submittedName>
        <fullName evidence="1">Uncharacterized protein</fullName>
    </submittedName>
</protein>
<evidence type="ECO:0000313" key="1">
    <source>
        <dbReference type="EMBL" id="PRQ72738.1"/>
    </source>
</evidence>
<organism evidence="1 2">
    <name type="scientific">Rhodotorula toruloides</name>
    <name type="common">Yeast</name>
    <name type="synonym">Rhodosporidium toruloides</name>
    <dbReference type="NCBI Taxonomy" id="5286"/>
    <lineage>
        <taxon>Eukaryota</taxon>
        <taxon>Fungi</taxon>
        <taxon>Dikarya</taxon>
        <taxon>Basidiomycota</taxon>
        <taxon>Pucciniomycotina</taxon>
        <taxon>Microbotryomycetes</taxon>
        <taxon>Sporidiobolales</taxon>
        <taxon>Sporidiobolaceae</taxon>
        <taxon>Rhodotorula</taxon>
    </lineage>
</organism>
<accession>A0A2T0A3Z6</accession>
<dbReference type="EMBL" id="LCTV02000009">
    <property type="protein sequence ID" value="PRQ72738.1"/>
    <property type="molecule type" value="Genomic_DNA"/>
</dbReference>
<sequence>MARATPRAPVVLPTPSPRWEAAQQRGLAHRTKQRCVGTSCSRSFARSTPLVPPATYRFHSHRTTL</sequence>
<dbReference type="Proteomes" id="UP000239560">
    <property type="component" value="Unassembled WGS sequence"/>
</dbReference>
<reference evidence="1 2" key="1">
    <citation type="journal article" date="2018" name="Elife">
        <title>Functional genomics of lipid metabolism in the oleaginous yeast Rhodosporidium toruloides.</title>
        <authorList>
            <person name="Coradetti S.T."/>
            <person name="Pinel D."/>
            <person name="Geiselman G."/>
            <person name="Ito M."/>
            <person name="Mondo S."/>
            <person name="Reilly M.C."/>
            <person name="Cheng Y.F."/>
            <person name="Bauer S."/>
            <person name="Grigoriev I."/>
            <person name="Gladden J.M."/>
            <person name="Simmons B.A."/>
            <person name="Brem R."/>
            <person name="Arkin A.P."/>
            <person name="Skerker J.M."/>
        </authorList>
    </citation>
    <scope>NUCLEOTIDE SEQUENCE [LARGE SCALE GENOMIC DNA]</scope>
    <source>
        <strain evidence="1 2">NBRC 0880</strain>
    </source>
</reference>
<gene>
    <name evidence="1" type="ORF">AAT19DRAFT_16662</name>
</gene>
<evidence type="ECO:0000313" key="2">
    <source>
        <dbReference type="Proteomes" id="UP000239560"/>
    </source>
</evidence>
<name>A0A2T0A3Z6_RHOTO</name>
<proteinExistence type="predicted"/>
<comment type="caution">
    <text evidence="1">The sequence shown here is derived from an EMBL/GenBank/DDBJ whole genome shotgun (WGS) entry which is preliminary data.</text>
</comment>